<evidence type="ECO:0000313" key="2">
    <source>
        <dbReference type="Proteomes" id="UP000248925"/>
    </source>
</evidence>
<sequence>MWLRLELDEIDLILSYIPEGLLADKLKKEPHADTAAFVRAVATDDDLEVDDDAVISRGDDGAFVMSWSWISNQQAGLPEYDEDDDTAEASFGVALCRCPQLP</sequence>
<gene>
    <name evidence="1" type="ORF">CPY51_28155</name>
</gene>
<evidence type="ECO:0000313" key="1">
    <source>
        <dbReference type="EMBL" id="PZM08840.1"/>
    </source>
</evidence>
<dbReference type="AlphaFoldDB" id="A0A2W4EBB5"/>
<dbReference type="RefSeq" id="WP_111163529.1">
    <property type="nucleotide sequence ID" value="NZ_PCDP01000065.1"/>
</dbReference>
<dbReference type="Proteomes" id="UP000248925">
    <property type="component" value="Unassembled WGS sequence"/>
</dbReference>
<reference evidence="1 2" key="1">
    <citation type="journal article" date="2018" name="Sci. Rep.">
        <title>Rhizobium tumorigenes sp. nov., a novel plant tumorigenic bacterium isolated from cane gall tumors on thornless blackberry.</title>
        <authorList>
            <person name="Kuzmanovi N."/>
            <person name="Smalla K."/>
            <person name="Gronow S."/>
            <person name="PuBawska J."/>
        </authorList>
    </citation>
    <scope>NUCLEOTIDE SEQUENCE [LARGE SCALE GENOMIC DNA]</scope>
    <source>
        <strain evidence="1 2">CCBAU 85046</strain>
    </source>
</reference>
<dbReference type="OrthoDB" id="8389104at2"/>
<keyword evidence="2" id="KW-1185">Reference proteome</keyword>
<comment type="caution">
    <text evidence="1">The sequence shown here is derived from an EMBL/GenBank/DDBJ whole genome shotgun (WGS) entry which is preliminary data.</text>
</comment>
<organism evidence="1 2">
    <name type="scientific">Rhizobium tubonense</name>
    <dbReference type="NCBI Taxonomy" id="484088"/>
    <lineage>
        <taxon>Bacteria</taxon>
        <taxon>Pseudomonadati</taxon>
        <taxon>Pseudomonadota</taxon>
        <taxon>Alphaproteobacteria</taxon>
        <taxon>Hyphomicrobiales</taxon>
        <taxon>Rhizobiaceae</taxon>
        <taxon>Rhizobium/Agrobacterium group</taxon>
        <taxon>Rhizobium</taxon>
    </lineage>
</organism>
<protein>
    <submittedName>
        <fullName evidence="1">Uncharacterized protein</fullName>
    </submittedName>
</protein>
<proteinExistence type="predicted"/>
<name>A0A2W4EBB5_9HYPH</name>
<accession>A0A2W4EBB5</accession>
<dbReference type="EMBL" id="PCDP01000065">
    <property type="protein sequence ID" value="PZM08840.1"/>
    <property type="molecule type" value="Genomic_DNA"/>
</dbReference>